<dbReference type="PANTHER" id="PTHR43280:SF28">
    <property type="entry name" value="HTH-TYPE TRANSCRIPTIONAL ACTIVATOR RHAS"/>
    <property type="match status" value="1"/>
</dbReference>
<dbReference type="RefSeq" id="WP_284215857.1">
    <property type="nucleotide sequence ID" value="NZ_BSOT01000005.1"/>
</dbReference>
<dbReference type="PROSITE" id="PS01124">
    <property type="entry name" value="HTH_ARAC_FAMILY_2"/>
    <property type="match status" value="1"/>
</dbReference>
<name>A0AA37WJB0_9ALTE</name>
<dbReference type="Pfam" id="PF02311">
    <property type="entry name" value="AraC_binding"/>
    <property type="match status" value="1"/>
</dbReference>
<dbReference type="InterPro" id="IPR037923">
    <property type="entry name" value="HTH-like"/>
</dbReference>
<keyword evidence="3" id="KW-0010">Activator</keyword>
<reference evidence="6" key="2">
    <citation type="submission" date="2023-01" db="EMBL/GenBank/DDBJ databases">
        <title>Draft genome sequence of Agaribacter marinus strain NBRC 110023.</title>
        <authorList>
            <person name="Sun Q."/>
            <person name="Mori K."/>
        </authorList>
    </citation>
    <scope>NUCLEOTIDE SEQUENCE</scope>
    <source>
        <strain evidence="6">NBRC 110023</strain>
    </source>
</reference>
<dbReference type="Pfam" id="PF12833">
    <property type="entry name" value="HTH_18"/>
    <property type="match status" value="1"/>
</dbReference>
<dbReference type="InterPro" id="IPR020449">
    <property type="entry name" value="Tscrpt_reg_AraC-type_HTH"/>
</dbReference>
<keyword evidence="2" id="KW-0238">DNA-binding</keyword>
<dbReference type="AlphaFoldDB" id="A0AA37WJB0"/>
<dbReference type="GO" id="GO:0043565">
    <property type="term" value="F:sequence-specific DNA binding"/>
    <property type="evidence" value="ECO:0007669"/>
    <property type="project" value="InterPro"/>
</dbReference>
<gene>
    <name evidence="6" type="primary">xylR</name>
    <name evidence="6" type="ORF">GCM10007852_04380</name>
</gene>
<proteinExistence type="predicted"/>
<evidence type="ECO:0000256" key="1">
    <source>
        <dbReference type="ARBA" id="ARBA00023015"/>
    </source>
</evidence>
<dbReference type="SUPFAM" id="SSF46689">
    <property type="entry name" value="Homeodomain-like"/>
    <property type="match status" value="2"/>
</dbReference>
<protein>
    <submittedName>
        <fullName evidence="6">Cupin</fullName>
    </submittedName>
</protein>
<evidence type="ECO:0000259" key="5">
    <source>
        <dbReference type="PROSITE" id="PS01124"/>
    </source>
</evidence>
<dbReference type="EMBL" id="BSOT01000005">
    <property type="protein sequence ID" value="GLR69530.1"/>
    <property type="molecule type" value="Genomic_DNA"/>
</dbReference>
<dbReference type="GO" id="GO:0003700">
    <property type="term" value="F:DNA-binding transcription factor activity"/>
    <property type="evidence" value="ECO:0007669"/>
    <property type="project" value="InterPro"/>
</dbReference>
<sequence>MTETLVFDVTIPRRDVGEAIWVNSFSRLQSEYKLIHRHREYEICFCPDDVGTYFINDREYDIAPGDIFIVNGNEYHQPILKNPENNGALVIYFDPESIPLHARRFSWVHAFLHSSNYGLNRIGKHQEITSLMLSLQDAFESKKPNWAALSWGILSHILVLIEDHILSNDERFFRSSIVESQTRFNKVIAFIKQNLHTTICLERLYGISGLSKSQFSLQFKKNFNCTTTQYICRERCNRAAALLKGSNNNISEVAYLCGFESLSYFNRQFRKRYQMSPTQFRSRY</sequence>
<evidence type="ECO:0000256" key="4">
    <source>
        <dbReference type="ARBA" id="ARBA00023163"/>
    </source>
</evidence>
<reference evidence="6" key="1">
    <citation type="journal article" date="2014" name="Int. J. Syst. Evol. Microbiol.">
        <title>Complete genome sequence of Corynebacterium casei LMG S-19264T (=DSM 44701T), isolated from a smear-ripened cheese.</title>
        <authorList>
            <consortium name="US DOE Joint Genome Institute (JGI-PGF)"/>
            <person name="Walter F."/>
            <person name="Albersmeier A."/>
            <person name="Kalinowski J."/>
            <person name="Ruckert C."/>
        </authorList>
    </citation>
    <scope>NUCLEOTIDE SEQUENCE</scope>
    <source>
        <strain evidence="6">NBRC 110023</strain>
    </source>
</reference>
<feature type="domain" description="HTH araC/xylS-type" evidence="5">
    <location>
        <begin position="185"/>
        <end position="283"/>
    </location>
</feature>
<keyword evidence="7" id="KW-1185">Reference proteome</keyword>
<dbReference type="Proteomes" id="UP001156601">
    <property type="component" value="Unassembled WGS sequence"/>
</dbReference>
<dbReference type="InterPro" id="IPR009057">
    <property type="entry name" value="Homeodomain-like_sf"/>
</dbReference>
<dbReference type="SMART" id="SM00342">
    <property type="entry name" value="HTH_ARAC"/>
    <property type="match status" value="1"/>
</dbReference>
<dbReference type="PRINTS" id="PR00032">
    <property type="entry name" value="HTHARAC"/>
</dbReference>
<evidence type="ECO:0000256" key="2">
    <source>
        <dbReference type="ARBA" id="ARBA00023125"/>
    </source>
</evidence>
<keyword evidence="1" id="KW-0805">Transcription regulation</keyword>
<keyword evidence="4" id="KW-0804">Transcription</keyword>
<dbReference type="SUPFAM" id="SSF51215">
    <property type="entry name" value="Regulatory protein AraC"/>
    <property type="match status" value="1"/>
</dbReference>
<evidence type="ECO:0000313" key="6">
    <source>
        <dbReference type="EMBL" id="GLR69530.1"/>
    </source>
</evidence>
<evidence type="ECO:0000256" key="3">
    <source>
        <dbReference type="ARBA" id="ARBA00023159"/>
    </source>
</evidence>
<accession>A0AA37WJB0</accession>
<dbReference type="InterPro" id="IPR014710">
    <property type="entry name" value="RmlC-like_jellyroll"/>
</dbReference>
<evidence type="ECO:0000313" key="7">
    <source>
        <dbReference type="Proteomes" id="UP001156601"/>
    </source>
</evidence>
<dbReference type="Gene3D" id="2.60.120.10">
    <property type="entry name" value="Jelly Rolls"/>
    <property type="match status" value="1"/>
</dbReference>
<dbReference type="InterPro" id="IPR003313">
    <property type="entry name" value="AraC-bd"/>
</dbReference>
<organism evidence="6 7">
    <name type="scientific">Agaribacter marinus</name>
    <dbReference type="NCBI Taxonomy" id="1431249"/>
    <lineage>
        <taxon>Bacteria</taxon>
        <taxon>Pseudomonadati</taxon>
        <taxon>Pseudomonadota</taxon>
        <taxon>Gammaproteobacteria</taxon>
        <taxon>Alteromonadales</taxon>
        <taxon>Alteromonadaceae</taxon>
        <taxon>Agaribacter</taxon>
    </lineage>
</organism>
<dbReference type="InterPro" id="IPR018060">
    <property type="entry name" value="HTH_AraC"/>
</dbReference>
<dbReference type="Gene3D" id="1.10.10.60">
    <property type="entry name" value="Homeodomain-like"/>
    <property type="match status" value="2"/>
</dbReference>
<dbReference type="PANTHER" id="PTHR43280">
    <property type="entry name" value="ARAC-FAMILY TRANSCRIPTIONAL REGULATOR"/>
    <property type="match status" value="1"/>
</dbReference>
<comment type="caution">
    <text evidence="6">The sequence shown here is derived from an EMBL/GenBank/DDBJ whole genome shotgun (WGS) entry which is preliminary data.</text>
</comment>